<dbReference type="GeneID" id="64636282"/>
<dbReference type="InterPro" id="IPR008266">
    <property type="entry name" value="Tyr_kinase_AS"/>
</dbReference>
<dbReference type="RefSeq" id="XP_041188941.1">
    <property type="nucleotide sequence ID" value="XM_041342266.1"/>
</dbReference>
<feature type="compositionally biased region" description="Polar residues" evidence="1">
    <location>
        <begin position="23"/>
        <end position="33"/>
    </location>
</feature>
<feature type="region of interest" description="Disordered" evidence="1">
    <location>
        <begin position="1"/>
        <end position="33"/>
    </location>
</feature>
<dbReference type="PROSITE" id="PS00109">
    <property type="entry name" value="PROTEIN_KINASE_TYR"/>
    <property type="match status" value="1"/>
</dbReference>
<keyword evidence="3" id="KW-0808">Transferase</keyword>
<dbReference type="EMBL" id="JABBWG010000036">
    <property type="protein sequence ID" value="KAG1808949.1"/>
    <property type="molecule type" value="Genomic_DNA"/>
</dbReference>
<evidence type="ECO:0000313" key="3">
    <source>
        <dbReference type="EMBL" id="KAG1808949.1"/>
    </source>
</evidence>
<accession>A0A9P7E239</accession>
<dbReference type="InterPro" id="IPR051681">
    <property type="entry name" value="Ser/Thr_Kinases-Pseudokinases"/>
</dbReference>
<dbReference type="Proteomes" id="UP000807769">
    <property type="component" value="Unassembled WGS sequence"/>
</dbReference>
<evidence type="ECO:0000256" key="1">
    <source>
        <dbReference type="SAM" id="MobiDB-lite"/>
    </source>
</evidence>
<keyword evidence="4" id="KW-1185">Reference proteome</keyword>
<dbReference type="InterPro" id="IPR000719">
    <property type="entry name" value="Prot_kinase_dom"/>
</dbReference>
<keyword evidence="3" id="KW-0418">Kinase</keyword>
<evidence type="ECO:0000259" key="2">
    <source>
        <dbReference type="PROSITE" id="PS50011"/>
    </source>
</evidence>
<dbReference type="GO" id="GO:0004674">
    <property type="term" value="F:protein serine/threonine kinase activity"/>
    <property type="evidence" value="ECO:0007669"/>
    <property type="project" value="TreeGrafter"/>
</dbReference>
<proteinExistence type="predicted"/>
<dbReference type="SUPFAM" id="SSF56112">
    <property type="entry name" value="Protein kinase-like (PK-like)"/>
    <property type="match status" value="1"/>
</dbReference>
<name>A0A9P7E239_9AGAM</name>
<evidence type="ECO:0000313" key="4">
    <source>
        <dbReference type="Proteomes" id="UP000807769"/>
    </source>
</evidence>
<dbReference type="InterPro" id="IPR011009">
    <property type="entry name" value="Kinase-like_dom_sf"/>
</dbReference>
<protein>
    <submittedName>
        <fullName evidence="3">Kinase-like domain-containing protein</fullName>
    </submittedName>
</protein>
<dbReference type="PANTHER" id="PTHR44329">
    <property type="entry name" value="SERINE/THREONINE-PROTEIN KINASE TNNI3K-RELATED"/>
    <property type="match status" value="1"/>
</dbReference>
<feature type="domain" description="Protein kinase" evidence="2">
    <location>
        <begin position="109"/>
        <end position="396"/>
    </location>
</feature>
<dbReference type="PROSITE" id="PS50011">
    <property type="entry name" value="PROTEIN_KINASE_DOM"/>
    <property type="match status" value="1"/>
</dbReference>
<dbReference type="GO" id="GO:0005524">
    <property type="term" value="F:ATP binding"/>
    <property type="evidence" value="ECO:0007669"/>
    <property type="project" value="InterPro"/>
</dbReference>
<gene>
    <name evidence="3" type="ORF">BJ212DRAFT_1579818</name>
</gene>
<dbReference type="Pfam" id="PF07714">
    <property type="entry name" value="PK_Tyr_Ser-Thr"/>
    <property type="match status" value="1"/>
</dbReference>
<sequence>MGSLPSVFPRPQIVENDNRKSVDNTASSAGSTARSLTIPVVPVPVSSTTVQPDASFQISPQVQASNAVDENLVPGAVTIVQPVTPGTPETQPVAFDVDPFAIPSTSIKKQSDYYMASGGLGEIWKCSMIIGSAALATSTEVAVKIIRVDDIRNEKAIQKAKKRLRREVAVWIKLRHAHILTLHGTVSSFGPLPALVSTWMHNGALNGYLERTSLTMEQKLKLSKQVVDGLRYLHEQGVIHGDLTSTNVLIDSDGNAFLADFGLSVALAEGDRSYYHSYSSGAVRWLAPELIDLPDPESILDDSDSVVSLPKPNSHSDVFSLGCIMLHVFSGKLPFWWLRNVRQLFSARFKRVEPYQLEPSVTVSHQHLDFMRKCWSAKPEDRPSTGDAASFVEEELAKIVIAAPI</sequence>
<reference evidence="3" key="1">
    <citation type="journal article" date="2020" name="New Phytol.">
        <title>Comparative genomics reveals dynamic genome evolution in host specialist ectomycorrhizal fungi.</title>
        <authorList>
            <person name="Lofgren L.A."/>
            <person name="Nguyen N.H."/>
            <person name="Vilgalys R."/>
            <person name="Ruytinx J."/>
            <person name="Liao H.L."/>
            <person name="Branco S."/>
            <person name="Kuo A."/>
            <person name="LaButti K."/>
            <person name="Lipzen A."/>
            <person name="Andreopoulos W."/>
            <person name="Pangilinan J."/>
            <person name="Riley R."/>
            <person name="Hundley H."/>
            <person name="Na H."/>
            <person name="Barry K."/>
            <person name="Grigoriev I.V."/>
            <person name="Stajich J.E."/>
            <person name="Kennedy P.G."/>
        </authorList>
    </citation>
    <scope>NUCLEOTIDE SEQUENCE</scope>
    <source>
        <strain evidence="3">MN1</strain>
    </source>
</reference>
<comment type="caution">
    <text evidence="3">The sequence shown here is derived from an EMBL/GenBank/DDBJ whole genome shotgun (WGS) entry which is preliminary data.</text>
</comment>
<organism evidence="3 4">
    <name type="scientific">Suillus subaureus</name>
    <dbReference type="NCBI Taxonomy" id="48587"/>
    <lineage>
        <taxon>Eukaryota</taxon>
        <taxon>Fungi</taxon>
        <taxon>Dikarya</taxon>
        <taxon>Basidiomycota</taxon>
        <taxon>Agaricomycotina</taxon>
        <taxon>Agaricomycetes</taxon>
        <taxon>Agaricomycetidae</taxon>
        <taxon>Boletales</taxon>
        <taxon>Suillineae</taxon>
        <taxon>Suillaceae</taxon>
        <taxon>Suillus</taxon>
    </lineage>
</organism>
<dbReference type="Gene3D" id="1.10.510.10">
    <property type="entry name" value="Transferase(Phosphotransferase) domain 1"/>
    <property type="match status" value="1"/>
</dbReference>
<dbReference type="InterPro" id="IPR001245">
    <property type="entry name" value="Ser-Thr/Tyr_kinase_cat_dom"/>
</dbReference>
<dbReference type="OrthoDB" id="4062651at2759"/>
<dbReference type="AlphaFoldDB" id="A0A9P7E239"/>